<protein>
    <recommendedName>
        <fullName evidence="4">Lipoprotein</fullName>
    </recommendedName>
</protein>
<feature type="chain" id="PRO_5001496058" description="Lipoprotein" evidence="1">
    <location>
        <begin position="19"/>
        <end position="148"/>
    </location>
</feature>
<evidence type="ECO:0008006" key="4">
    <source>
        <dbReference type="Google" id="ProtNLM"/>
    </source>
</evidence>
<evidence type="ECO:0000313" key="3">
    <source>
        <dbReference type="Proteomes" id="UP000019678"/>
    </source>
</evidence>
<accession>A0A017SVC1</accession>
<dbReference type="EMBL" id="ASRX01000094">
    <property type="protein sequence ID" value="EYF00919.1"/>
    <property type="molecule type" value="Genomic_DNA"/>
</dbReference>
<comment type="caution">
    <text evidence="2">The sequence shown here is derived from an EMBL/GenBank/DDBJ whole genome shotgun (WGS) entry which is preliminary data.</text>
</comment>
<feature type="signal peptide" evidence="1">
    <location>
        <begin position="1"/>
        <end position="18"/>
    </location>
</feature>
<dbReference type="PROSITE" id="PS51257">
    <property type="entry name" value="PROKAR_LIPOPROTEIN"/>
    <property type="match status" value="1"/>
</dbReference>
<dbReference type="Proteomes" id="UP000019678">
    <property type="component" value="Unassembled WGS sequence"/>
</dbReference>
<reference evidence="2 3" key="1">
    <citation type="submission" date="2013-05" db="EMBL/GenBank/DDBJ databases">
        <title>Genome assembly of Chondromyces apiculatus DSM 436.</title>
        <authorList>
            <person name="Sharma G."/>
            <person name="Khatri I."/>
            <person name="Kaur C."/>
            <person name="Mayilraj S."/>
            <person name="Subramanian S."/>
        </authorList>
    </citation>
    <scope>NUCLEOTIDE SEQUENCE [LARGE SCALE GENOMIC DNA]</scope>
    <source>
        <strain evidence="2 3">DSM 436</strain>
    </source>
</reference>
<organism evidence="2 3">
    <name type="scientific">Chondromyces apiculatus DSM 436</name>
    <dbReference type="NCBI Taxonomy" id="1192034"/>
    <lineage>
        <taxon>Bacteria</taxon>
        <taxon>Pseudomonadati</taxon>
        <taxon>Myxococcota</taxon>
        <taxon>Polyangia</taxon>
        <taxon>Polyangiales</taxon>
        <taxon>Polyangiaceae</taxon>
        <taxon>Chondromyces</taxon>
    </lineage>
</organism>
<keyword evidence="1" id="KW-0732">Signal</keyword>
<dbReference type="AlphaFoldDB" id="A0A017SVC1"/>
<dbReference type="RefSeq" id="WP_044250218.1">
    <property type="nucleotide sequence ID" value="NZ_ASRX01000094.1"/>
</dbReference>
<keyword evidence="3" id="KW-1185">Reference proteome</keyword>
<proteinExistence type="predicted"/>
<gene>
    <name evidence="2" type="ORF">CAP_8867</name>
</gene>
<name>A0A017SVC1_9BACT</name>
<evidence type="ECO:0000313" key="2">
    <source>
        <dbReference type="EMBL" id="EYF00919.1"/>
    </source>
</evidence>
<sequence length="148" mass="15922">MMSKWILLGAGGVLAAFASGCLVSLDGDSDAVVVPGDPVGEMDFNWTIDNAADAYDCSFYALPGSALDLEMVLFDDRGDLVTREYAACEDFSLSLVISAERYYHAEVTMVDAADRSLAISTTQTLSDIWVEPETTVDLSVDFPPSSMQ</sequence>
<evidence type="ECO:0000256" key="1">
    <source>
        <dbReference type="SAM" id="SignalP"/>
    </source>
</evidence>